<dbReference type="InterPro" id="IPR006869">
    <property type="entry name" value="DUF547"/>
</dbReference>
<evidence type="ECO:0000313" key="2">
    <source>
        <dbReference type="EMBL" id="MFC3853581.1"/>
    </source>
</evidence>
<dbReference type="PANTHER" id="PTHR46361:SF3">
    <property type="entry name" value="ELECTRON CARRIER_ PROTEIN DISULFIDE OXIDOREDUCTASE"/>
    <property type="match status" value="1"/>
</dbReference>
<protein>
    <submittedName>
        <fullName evidence="2">DUF547 domain-containing protein</fullName>
    </submittedName>
</protein>
<organism evidence="2 3">
    <name type="scientific">Saccharospirillum mangrovi</name>
    <dbReference type="NCBI Taxonomy" id="2161747"/>
    <lineage>
        <taxon>Bacteria</taxon>
        <taxon>Pseudomonadati</taxon>
        <taxon>Pseudomonadota</taxon>
        <taxon>Gammaproteobacteria</taxon>
        <taxon>Oceanospirillales</taxon>
        <taxon>Saccharospirillaceae</taxon>
        <taxon>Saccharospirillum</taxon>
    </lineage>
</organism>
<evidence type="ECO:0000313" key="3">
    <source>
        <dbReference type="Proteomes" id="UP001595617"/>
    </source>
</evidence>
<evidence type="ECO:0000259" key="1">
    <source>
        <dbReference type="Pfam" id="PF04784"/>
    </source>
</evidence>
<keyword evidence="3" id="KW-1185">Reference proteome</keyword>
<dbReference type="RefSeq" id="WP_380696873.1">
    <property type="nucleotide sequence ID" value="NZ_JBHRYR010000003.1"/>
</dbReference>
<proteinExistence type="predicted"/>
<dbReference type="EMBL" id="JBHRYR010000003">
    <property type="protein sequence ID" value="MFC3853581.1"/>
    <property type="molecule type" value="Genomic_DNA"/>
</dbReference>
<accession>A0ABV7ZZI6</accession>
<dbReference type="PANTHER" id="PTHR46361">
    <property type="entry name" value="ELECTRON CARRIER/ PROTEIN DISULFIDE OXIDOREDUCTASE"/>
    <property type="match status" value="1"/>
</dbReference>
<dbReference type="Proteomes" id="UP001595617">
    <property type="component" value="Unassembled WGS sequence"/>
</dbReference>
<dbReference type="Pfam" id="PF04784">
    <property type="entry name" value="DUF547"/>
    <property type="match status" value="1"/>
</dbReference>
<sequence>MRRIVWLGVLLGGLFGGSVSAMEHRAWTELLQRHVQPFNEGRATAVDYAGFADQRAELTDYLDALSAVTEPEFEQWSSDTQLAFLINAYNAWTVELILTAYPDLDSIRDLGSLFRSPWKREFIPLLGQERSLDEIEHEMIRGSGRYNEPRIHFAVNCASIGCPALLTEAFEADTLEQQLDQATRAFLSDRSRNRWAGEGVEVSSIFRWYRDDFASGWQGTNRLGEFLALYADELGVPDNQRERLATEQVPIRFLDYDWALNDVNSRSVANMPREN</sequence>
<name>A0ABV7ZZI6_9GAMM</name>
<comment type="caution">
    <text evidence="2">The sequence shown here is derived from an EMBL/GenBank/DDBJ whole genome shotgun (WGS) entry which is preliminary data.</text>
</comment>
<reference evidence="3" key="1">
    <citation type="journal article" date="2019" name="Int. J. Syst. Evol. Microbiol.">
        <title>The Global Catalogue of Microorganisms (GCM) 10K type strain sequencing project: providing services to taxonomists for standard genome sequencing and annotation.</title>
        <authorList>
            <consortium name="The Broad Institute Genomics Platform"/>
            <consortium name="The Broad Institute Genome Sequencing Center for Infectious Disease"/>
            <person name="Wu L."/>
            <person name="Ma J."/>
        </authorList>
    </citation>
    <scope>NUCLEOTIDE SEQUENCE [LARGE SCALE GENOMIC DNA]</scope>
    <source>
        <strain evidence="3">IBRC 10765</strain>
    </source>
</reference>
<gene>
    <name evidence="2" type="ORF">ACFOOG_12110</name>
</gene>
<feature type="domain" description="DUF547" evidence="1">
    <location>
        <begin position="74"/>
        <end position="187"/>
    </location>
</feature>